<dbReference type="EMBL" id="JAUEPU010000013">
    <property type="protein sequence ID" value="KAK0497538.1"/>
    <property type="molecule type" value="Genomic_DNA"/>
</dbReference>
<evidence type="ECO:0000313" key="2">
    <source>
        <dbReference type="Proteomes" id="UP001175228"/>
    </source>
</evidence>
<sequence>MMFSLWIMRMTFLPRPISKSLASSQAQICIALFAIAVQGCKHQIISRREGSIPGIAPLISSQDPSPAFKGATYWDSFSRAHWGGLCIQSLC</sequence>
<accession>A0AA39Q773</accession>
<proteinExistence type="predicted"/>
<evidence type="ECO:0000313" key="1">
    <source>
        <dbReference type="EMBL" id="KAK0497538.1"/>
    </source>
</evidence>
<dbReference type="AlphaFoldDB" id="A0AA39Q773"/>
<comment type="caution">
    <text evidence="1">The sequence shown here is derived from an EMBL/GenBank/DDBJ whole genome shotgun (WGS) entry which is preliminary data.</text>
</comment>
<dbReference type="Proteomes" id="UP001175228">
    <property type="component" value="Unassembled WGS sequence"/>
</dbReference>
<reference evidence="1" key="1">
    <citation type="submission" date="2023-06" db="EMBL/GenBank/DDBJ databases">
        <authorList>
            <consortium name="Lawrence Berkeley National Laboratory"/>
            <person name="Ahrendt S."/>
            <person name="Sahu N."/>
            <person name="Indic B."/>
            <person name="Wong-Bajracharya J."/>
            <person name="Merenyi Z."/>
            <person name="Ke H.-M."/>
            <person name="Monk M."/>
            <person name="Kocsube S."/>
            <person name="Drula E."/>
            <person name="Lipzen A."/>
            <person name="Balint B."/>
            <person name="Henrissat B."/>
            <person name="Andreopoulos B."/>
            <person name="Martin F.M."/>
            <person name="Harder C.B."/>
            <person name="Rigling D."/>
            <person name="Ford K.L."/>
            <person name="Foster G.D."/>
            <person name="Pangilinan J."/>
            <person name="Papanicolaou A."/>
            <person name="Barry K."/>
            <person name="LaButti K."/>
            <person name="Viragh M."/>
            <person name="Koriabine M."/>
            <person name="Yan M."/>
            <person name="Riley R."/>
            <person name="Champramary S."/>
            <person name="Plett K.L."/>
            <person name="Tsai I.J."/>
            <person name="Slot J."/>
            <person name="Sipos G."/>
            <person name="Plett J."/>
            <person name="Nagy L.G."/>
            <person name="Grigoriev I.V."/>
        </authorList>
    </citation>
    <scope>NUCLEOTIDE SEQUENCE</scope>
    <source>
        <strain evidence="1">HWK02</strain>
    </source>
</reference>
<organism evidence="1 2">
    <name type="scientific">Armillaria luteobubalina</name>
    <dbReference type="NCBI Taxonomy" id="153913"/>
    <lineage>
        <taxon>Eukaryota</taxon>
        <taxon>Fungi</taxon>
        <taxon>Dikarya</taxon>
        <taxon>Basidiomycota</taxon>
        <taxon>Agaricomycotina</taxon>
        <taxon>Agaricomycetes</taxon>
        <taxon>Agaricomycetidae</taxon>
        <taxon>Agaricales</taxon>
        <taxon>Marasmiineae</taxon>
        <taxon>Physalacriaceae</taxon>
        <taxon>Armillaria</taxon>
    </lineage>
</organism>
<name>A0AA39Q773_9AGAR</name>
<keyword evidence="2" id="KW-1185">Reference proteome</keyword>
<protein>
    <submittedName>
        <fullName evidence="1">Uncharacterized protein</fullName>
    </submittedName>
</protein>
<gene>
    <name evidence="1" type="ORF">EDD18DRAFT_157987</name>
</gene>